<feature type="compositionally biased region" description="Acidic residues" evidence="7">
    <location>
        <begin position="163"/>
        <end position="174"/>
    </location>
</feature>
<gene>
    <name evidence="9" type="ORF">CANVERA_P1519</name>
</gene>
<evidence type="ECO:0000256" key="5">
    <source>
        <dbReference type="ARBA" id="ARBA00037982"/>
    </source>
</evidence>
<feature type="compositionally biased region" description="Polar residues" evidence="7">
    <location>
        <begin position="433"/>
        <end position="450"/>
    </location>
</feature>
<name>A0A9W4TUS9_9ASCO</name>
<dbReference type="InterPro" id="IPR050339">
    <property type="entry name" value="CC_SR_Kinase"/>
</dbReference>
<dbReference type="SMART" id="SM00220">
    <property type="entry name" value="S_TKc"/>
    <property type="match status" value="1"/>
</dbReference>
<feature type="region of interest" description="Disordered" evidence="7">
    <location>
        <begin position="376"/>
        <end position="422"/>
    </location>
</feature>
<feature type="compositionally biased region" description="Low complexity" evidence="7">
    <location>
        <begin position="16"/>
        <end position="48"/>
    </location>
</feature>
<dbReference type="Proteomes" id="UP001152885">
    <property type="component" value="Unassembled WGS sequence"/>
</dbReference>
<keyword evidence="3" id="KW-0418">Kinase</keyword>
<feature type="region of interest" description="Disordered" evidence="7">
    <location>
        <begin position="156"/>
        <end position="190"/>
    </location>
</feature>
<organism evidence="9 10">
    <name type="scientific">Candida verbasci</name>
    <dbReference type="NCBI Taxonomy" id="1227364"/>
    <lineage>
        <taxon>Eukaryota</taxon>
        <taxon>Fungi</taxon>
        <taxon>Dikarya</taxon>
        <taxon>Ascomycota</taxon>
        <taxon>Saccharomycotina</taxon>
        <taxon>Pichiomycetes</taxon>
        <taxon>Debaryomycetaceae</taxon>
        <taxon>Candida/Lodderomyces clade</taxon>
        <taxon>Candida</taxon>
    </lineage>
</organism>
<dbReference type="Gene3D" id="1.10.510.10">
    <property type="entry name" value="Transferase(Phosphotransferase) domain 1"/>
    <property type="match status" value="1"/>
</dbReference>
<dbReference type="PROSITE" id="PS00107">
    <property type="entry name" value="PROTEIN_KINASE_ATP"/>
    <property type="match status" value="1"/>
</dbReference>
<keyword evidence="2 6" id="KW-0547">Nucleotide-binding</keyword>
<evidence type="ECO:0000259" key="8">
    <source>
        <dbReference type="PROSITE" id="PS50011"/>
    </source>
</evidence>
<dbReference type="InterPro" id="IPR017441">
    <property type="entry name" value="Protein_kinase_ATP_BS"/>
</dbReference>
<feature type="region of interest" description="Disordered" evidence="7">
    <location>
        <begin position="433"/>
        <end position="452"/>
    </location>
</feature>
<feature type="region of interest" description="Disordered" evidence="7">
    <location>
        <begin position="275"/>
        <end position="327"/>
    </location>
</feature>
<dbReference type="GO" id="GO:0005634">
    <property type="term" value="C:nucleus"/>
    <property type="evidence" value="ECO:0007669"/>
    <property type="project" value="TreeGrafter"/>
</dbReference>
<dbReference type="InterPro" id="IPR008271">
    <property type="entry name" value="Ser/Thr_kinase_AS"/>
</dbReference>
<dbReference type="GO" id="GO:0005737">
    <property type="term" value="C:cytoplasm"/>
    <property type="evidence" value="ECO:0007669"/>
    <property type="project" value="TreeGrafter"/>
</dbReference>
<comment type="caution">
    <text evidence="9">The sequence shown here is derived from an EMBL/GenBank/DDBJ whole genome shotgun (WGS) entry which is preliminary data.</text>
</comment>
<dbReference type="EMBL" id="CANTUO010000001">
    <property type="protein sequence ID" value="CAI5757002.1"/>
    <property type="molecule type" value="Genomic_DNA"/>
</dbReference>
<dbReference type="GO" id="GO:0110031">
    <property type="term" value="P:negative regulation of G2/MI transition of meiotic cell cycle"/>
    <property type="evidence" value="ECO:0007669"/>
    <property type="project" value="TreeGrafter"/>
</dbReference>
<evidence type="ECO:0000313" key="9">
    <source>
        <dbReference type="EMBL" id="CAI5757002.1"/>
    </source>
</evidence>
<dbReference type="Gene3D" id="3.30.200.20">
    <property type="entry name" value="Phosphorylase Kinase, domain 1"/>
    <property type="match status" value="1"/>
</dbReference>
<evidence type="ECO:0000256" key="1">
    <source>
        <dbReference type="ARBA" id="ARBA00022679"/>
    </source>
</evidence>
<feature type="region of interest" description="Disordered" evidence="7">
    <location>
        <begin position="1"/>
        <end position="48"/>
    </location>
</feature>
<feature type="binding site" evidence="6">
    <location>
        <position position="699"/>
    </location>
    <ligand>
        <name>ATP</name>
        <dbReference type="ChEBI" id="CHEBI:30616"/>
    </ligand>
</feature>
<evidence type="ECO:0000256" key="4">
    <source>
        <dbReference type="ARBA" id="ARBA00022840"/>
    </source>
</evidence>
<feature type="compositionally biased region" description="Polar residues" evidence="7">
    <location>
        <begin position="1"/>
        <end position="15"/>
    </location>
</feature>
<dbReference type="GO" id="GO:0004713">
    <property type="term" value="F:protein tyrosine kinase activity"/>
    <property type="evidence" value="ECO:0007669"/>
    <property type="project" value="TreeGrafter"/>
</dbReference>
<evidence type="ECO:0000256" key="3">
    <source>
        <dbReference type="ARBA" id="ARBA00022777"/>
    </source>
</evidence>
<dbReference type="PROSITE" id="PS50011">
    <property type="entry name" value="PROTEIN_KINASE_DOM"/>
    <property type="match status" value="1"/>
</dbReference>
<feature type="compositionally biased region" description="Low complexity" evidence="7">
    <location>
        <begin position="308"/>
        <end position="327"/>
    </location>
</feature>
<dbReference type="InterPro" id="IPR000719">
    <property type="entry name" value="Prot_kinase_dom"/>
</dbReference>
<dbReference type="GO" id="GO:0005524">
    <property type="term" value="F:ATP binding"/>
    <property type="evidence" value="ECO:0007669"/>
    <property type="project" value="UniProtKB-UniRule"/>
</dbReference>
<keyword evidence="1" id="KW-0808">Transferase</keyword>
<dbReference type="InterPro" id="IPR011009">
    <property type="entry name" value="Kinase-like_dom_sf"/>
</dbReference>
<dbReference type="PROSITE" id="PS00108">
    <property type="entry name" value="PROTEIN_KINASE_ST"/>
    <property type="match status" value="1"/>
</dbReference>
<dbReference type="Pfam" id="PF00069">
    <property type="entry name" value="Pkinase"/>
    <property type="match status" value="1"/>
</dbReference>
<keyword evidence="4 6" id="KW-0067">ATP-binding</keyword>
<dbReference type="AlphaFoldDB" id="A0A9W4TUS9"/>
<accession>A0A9W4TUS9</accession>
<reference evidence="9" key="1">
    <citation type="submission" date="2022-12" db="EMBL/GenBank/DDBJ databases">
        <authorList>
            <person name="Brejova B."/>
        </authorList>
    </citation>
    <scope>NUCLEOTIDE SEQUENCE</scope>
</reference>
<evidence type="ECO:0000256" key="2">
    <source>
        <dbReference type="ARBA" id="ARBA00022741"/>
    </source>
</evidence>
<feature type="compositionally biased region" description="Polar residues" evidence="7">
    <location>
        <begin position="275"/>
        <end position="300"/>
    </location>
</feature>
<feature type="compositionally biased region" description="Low complexity" evidence="7">
    <location>
        <begin position="381"/>
        <end position="394"/>
    </location>
</feature>
<proteinExistence type="inferred from homology"/>
<dbReference type="PANTHER" id="PTHR11042">
    <property type="entry name" value="EUKARYOTIC TRANSLATION INITIATION FACTOR 2-ALPHA KINASE EIF2-ALPHA KINASE -RELATED"/>
    <property type="match status" value="1"/>
</dbReference>
<evidence type="ECO:0000256" key="6">
    <source>
        <dbReference type="PROSITE-ProRule" id="PRU10141"/>
    </source>
</evidence>
<dbReference type="OrthoDB" id="5337378at2759"/>
<dbReference type="SUPFAM" id="SSF56112">
    <property type="entry name" value="Protein kinase-like (PK-like)"/>
    <property type="match status" value="1"/>
</dbReference>
<sequence length="1058" mass="120613">MNNHPSNKKGISSIFNTNNNNHNNSTTSTTATPHKPNNSQINSSNDSINIPYHKRQQSFNSSFYPNPQPFTMKTTNNHHHHQQQNPPMNQLDYFTNNYFSRSFNSLILEDSNTELNKAHHNQHKLKKKLNKSPPFNVKQDLFNDTIDTYLDDEINEDNHFDDTIDDTIDDEPEEEQKNEKLRQQQQHGTPNIINNKIVKNNSFFKKSYNDEDQSNSTLKLCSTINNNSQSSIKRSSKYLNLSIDSNLRSVDSKLPPDEIDKMNLNEIDIKVNPNDFISQSSSPCSPNIKQPTKNNLTNQFKRPHKLISQSPSPSSNKVSSSPQSNLYSPSKLGIKGFKMFKNSNKDAIISPNRSIIRSSMTPEKPKLKSTIFGQANKLRKTFTPNTKTTSTPIPKKSKFIEESLEFDSPSKNRKSSNPTTNSNSIIIYQDEQLQQSQKKIQPHSLPSSCQFDDKENKTSYQFVKPLQTAFNSNGLVKKNSITHQLERSLPPETPIKRNPLMMLNQNKNLKSYDGEFDNSIEIGRNLSYDGTHNSSTMNNSSYFKPSSSVKINKNHQPHELLLQSSDIEIDNDDNNIILETPTKKHHQLFHANKKMNNHKNQLKVNIQNQPILLDDDEEPSTPMNLLFDKMNEPNPQFLTLPSLDETSDIPLSSTTSLYPSKIDEHLVNKFGMQNIKYIGKGEFSIAYECIFNNEKFAIKRSKKPLIGRLEKKAIYREIEALRILTSIKENDCENLKEQEEGKEYLVYFIEAWDFNNYFYIMTEFCEGGTLFEFLEANKHYRLDEFRIWKILIELLTGLNFIHHKNYLHLDLKPANIFITFEGQLKIGDFGLATKLPILESDFDLEGDINYIAPELINDKIYTPFADIFSLGLIILEIAANIILPDNGTPWRKLRSGDLSDAGQLSSDNISMFLQHKLPPQTTTTITTTTSSSNGGGNQNNVLSSSSNMTQFSSSTTGNSLNLLNPPTTTITNTTINKDNNKLINNLIPSWAPDFLINGDSMVLDKIVNKMLRPNPFDRPNAKTILEMKECIMIENRRKCGATIFEGEFGSPPDDFENV</sequence>
<evidence type="ECO:0000313" key="10">
    <source>
        <dbReference type="Proteomes" id="UP001152885"/>
    </source>
</evidence>
<dbReference type="PANTHER" id="PTHR11042:SF196">
    <property type="entry name" value="MITOSIS INHIBITOR PROTEIN KINASE SWE1"/>
    <property type="match status" value="1"/>
</dbReference>
<feature type="region of interest" description="Disordered" evidence="7">
    <location>
        <begin position="922"/>
        <end position="965"/>
    </location>
</feature>
<keyword evidence="10" id="KW-1185">Reference proteome</keyword>
<feature type="domain" description="Protein kinase" evidence="8">
    <location>
        <begin position="672"/>
        <end position="1031"/>
    </location>
</feature>
<protein>
    <recommendedName>
        <fullName evidence="8">Protein kinase domain-containing protein</fullName>
    </recommendedName>
</protein>
<comment type="similarity">
    <text evidence="5">Belongs to the protein kinase superfamily. Ser/Thr protein kinase family. GCN2 subfamily.</text>
</comment>
<evidence type="ECO:0000256" key="7">
    <source>
        <dbReference type="SAM" id="MobiDB-lite"/>
    </source>
</evidence>
<dbReference type="GO" id="GO:0030447">
    <property type="term" value="P:filamentous growth"/>
    <property type="evidence" value="ECO:0007669"/>
    <property type="project" value="UniProtKB-ARBA"/>
</dbReference>